<evidence type="ECO:0000256" key="1">
    <source>
        <dbReference type="SAM" id="MobiDB-lite"/>
    </source>
</evidence>
<dbReference type="InterPro" id="IPR038232">
    <property type="entry name" value="PknH-like_Extracell_sf"/>
</dbReference>
<dbReference type="AlphaFoldDB" id="A0A4Q4Z501"/>
<protein>
    <recommendedName>
        <fullName evidence="4">Sigma-70 family RNA polymerase sigma factor</fullName>
    </recommendedName>
</protein>
<comment type="caution">
    <text evidence="2">The sequence shown here is derived from an EMBL/GenBank/DDBJ whole genome shotgun (WGS) entry which is preliminary data.</text>
</comment>
<dbReference type="EMBL" id="SDKM01000042">
    <property type="protein sequence ID" value="RYP82763.1"/>
    <property type="molecule type" value="Genomic_DNA"/>
</dbReference>
<dbReference type="OrthoDB" id="3765654at2"/>
<evidence type="ECO:0000313" key="2">
    <source>
        <dbReference type="EMBL" id="RYP82763.1"/>
    </source>
</evidence>
<proteinExistence type="predicted"/>
<dbReference type="RefSeq" id="WP_134720370.1">
    <property type="nucleotide sequence ID" value="NZ_SDKM01000042.1"/>
</dbReference>
<reference evidence="2 3" key="1">
    <citation type="submission" date="2019-01" db="EMBL/GenBank/DDBJ databases">
        <title>Nocardioides guangzhouensis sp. nov., an actinobacterium isolated from soil.</title>
        <authorList>
            <person name="Fu Y."/>
            <person name="Cai Y."/>
            <person name="Lin Z."/>
            <person name="Chen P."/>
        </authorList>
    </citation>
    <scope>NUCLEOTIDE SEQUENCE [LARGE SCALE GENOMIC DNA]</scope>
    <source>
        <strain evidence="2 3">130</strain>
    </source>
</reference>
<evidence type="ECO:0008006" key="4">
    <source>
        <dbReference type="Google" id="ProtNLM"/>
    </source>
</evidence>
<evidence type="ECO:0000313" key="3">
    <source>
        <dbReference type="Proteomes" id="UP000295198"/>
    </source>
</evidence>
<keyword evidence="3" id="KW-1185">Reference proteome</keyword>
<name>A0A4Q4Z501_9ACTN</name>
<sequence>MHQGPDEFDAFYKAARGRLLVQTYALTGDLPASRSAVRDAFVAAWHHWRKVSRHPDPESWVRPHAWAHAQRRHTARIWHRDKTLDPESRATLDALAKLNLTQRKVLLLTQLSASSMQDIGREVGLTLEAAERELQTATSRFAQLRDVSSTSVRNHLQALTARVDDARFPRPTIIRRAGATRRRAHTGAGVAAAVAAMLLGGALVHESGGVAPALHGAPATGSNAFEPASSPTLRVDDLLSPEQVGRLASSRSVKEERTDDNTDGDGINTICQQDRFADPDGRGALVRTYDISGKPAMSAVQTAELSDTDYAAHKAFVRTVGWYTGCRDDRVQLLSTHALSGTADEGRMLVLRDWDSPVTTYTVGIARTGSIVTQAVREVRSAEEPSMGSMLELMGSAVWSICDHPAAGTCSTRPKARPVPPPPAEDARGLLQVVDLPPAQGVSKPWVATDPRVPRVNTAATRCDRAKFLDPKISYATTRSFLVPQARLPRQFGLTETLGRFSSPTAAQGFFADIRGRMNSCDDKDLTTRVARVYGRHTASGDLSIWSASVEVSDKQEVTYLMALGRQGDVVIQLGFVPVPGHALGRGDFTALAQRAVERISNLPKDG</sequence>
<accession>A0A4Q4Z501</accession>
<dbReference type="Proteomes" id="UP000295198">
    <property type="component" value="Unassembled WGS sequence"/>
</dbReference>
<organism evidence="2 3">
    <name type="scientific">Nocardioides guangzhouensis</name>
    <dbReference type="NCBI Taxonomy" id="2497878"/>
    <lineage>
        <taxon>Bacteria</taxon>
        <taxon>Bacillati</taxon>
        <taxon>Actinomycetota</taxon>
        <taxon>Actinomycetes</taxon>
        <taxon>Propionibacteriales</taxon>
        <taxon>Nocardioidaceae</taxon>
        <taxon>Nocardioides</taxon>
    </lineage>
</organism>
<dbReference type="Gene3D" id="3.40.1000.70">
    <property type="entry name" value="PknH-like extracellular domain"/>
    <property type="match status" value="1"/>
</dbReference>
<feature type="region of interest" description="Disordered" evidence="1">
    <location>
        <begin position="222"/>
        <end position="268"/>
    </location>
</feature>
<gene>
    <name evidence="2" type="ORF">EKO23_20960</name>
</gene>